<sequence length="310" mass="34579">MYTTVNDDAALSRDVIARLGRSWNTRVAVRQERLDLSQYYDPSIPDFPVAMVPFWHDPAIGALDEATRLRLLAAAWVAYNEKAIYLEDEIVQPLCAQLLRGDLPGVGAAGVKQVIAQIQVDEQFHILMCLDICNNARERHALHDYVVPPPKVGRLMKARLAQAASAREAVLLRMAYASVAEMSINAYLNQVSSDQTIQPLNRINTDLHRKDESAHSVAFHEIVGSVYKALGDEDRATFRARLVDAMTDFTTVDHGSWASILAYLSVPGREGILARLEEAGKDRRLSRDYTVLSSLFEALGIEDTHGFFSR</sequence>
<protein>
    <recommendedName>
        <fullName evidence="4">N-oxidase</fullName>
    </recommendedName>
</protein>
<reference evidence="1 3" key="1">
    <citation type="submission" date="2016-06" db="EMBL/GenBank/DDBJ databases">
        <authorList>
            <person name="Kjaerup R.B."/>
            <person name="Dalgaard T.S."/>
            <person name="Juul-Madsen H.R."/>
        </authorList>
    </citation>
    <scope>NUCLEOTIDE SEQUENCE [LARGE SCALE GENOMIC DNA]</scope>
    <source>
        <strain evidence="1">Orrdi1</strain>
    </source>
</reference>
<dbReference type="Gene3D" id="1.10.620.20">
    <property type="entry name" value="Ribonucleotide Reductase, subunit A"/>
    <property type="match status" value="1"/>
</dbReference>
<keyword evidence="3" id="KW-1185">Reference proteome</keyword>
<reference evidence="2 3" key="2">
    <citation type="submission" date="2017-08" db="EMBL/GenBank/DDBJ databases">
        <authorList>
            <person name="de Groot N.N."/>
        </authorList>
    </citation>
    <scope>NUCLEOTIDE SEQUENCE [LARGE SCALE GENOMIC DNA]</scope>
    <source>
        <strain evidence="2">Orrdi1</strain>
    </source>
</reference>
<dbReference type="Proteomes" id="UP000078558">
    <property type="component" value="Chromosome I"/>
</dbReference>
<gene>
    <name evidence="1" type="ORF">ODI_01192</name>
    <name evidence="2" type="ORF">ODI_R2252</name>
</gene>
<name>A0A1C3JX67_9BURK</name>
<dbReference type="InterPro" id="IPR012348">
    <property type="entry name" value="RNR-like"/>
</dbReference>
<evidence type="ECO:0008006" key="4">
    <source>
        <dbReference type="Google" id="ProtNLM"/>
    </source>
</evidence>
<dbReference type="OrthoDB" id="581579at2"/>
<dbReference type="KEGG" id="odi:ODI_R2252"/>
<dbReference type="RefSeq" id="WP_067749330.1">
    <property type="nucleotide sequence ID" value="NZ_LT907988.1"/>
</dbReference>
<proteinExistence type="predicted"/>
<evidence type="ECO:0000313" key="2">
    <source>
        <dbReference type="EMBL" id="SOE49693.1"/>
    </source>
</evidence>
<dbReference type="STRING" id="1851544.ODI_01192"/>
<evidence type="ECO:0000313" key="3">
    <source>
        <dbReference type="Proteomes" id="UP000078558"/>
    </source>
</evidence>
<accession>A0A1C3JX67</accession>
<evidence type="ECO:0000313" key="1">
    <source>
        <dbReference type="EMBL" id="SBT23810.1"/>
    </source>
</evidence>
<dbReference type="EMBL" id="LT907988">
    <property type="protein sequence ID" value="SOE49693.1"/>
    <property type="molecule type" value="Genomic_DNA"/>
</dbReference>
<organism evidence="1 3">
    <name type="scientific">Orrella dioscoreae</name>
    <dbReference type="NCBI Taxonomy" id="1851544"/>
    <lineage>
        <taxon>Bacteria</taxon>
        <taxon>Pseudomonadati</taxon>
        <taxon>Pseudomonadota</taxon>
        <taxon>Betaproteobacteria</taxon>
        <taxon>Burkholderiales</taxon>
        <taxon>Alcaligenaceae</taxon>
        <taxon>Orrella</taxon>
    </lineage>
</organism>
<dbReference type="AlphaFoldDB" id="A0A1C3JX67"/>
<dbReference type="InterPro" id="IPR025859">
    <property type="entry name" value="AurF/CmlI"/>
</dbReference>
<dbReference type="GO" id="GO:0016491">
    <property type="term" value="F:oxidoreductase activity"/>
    <property type="evidence" value="ECO:0007669"/>
    <property type="project" value="InterPro"/>
</dbReference>
<dbReference type="EMBL" id="FLRC01000003">
    <property type="protein sequence ID" value="SBT23810.1"/>
    <property type="molecule type" value="Genomic_DNA"/>
</dbReference>
<dbReference type="Pfam" id="PF11583">
    <property type="entry name" value="AurF"/>
    <property type="match status" value="1"/>
</dbReference>